<name>A0A0E9NH31_SAICN</name>
<reference evidence="2 3" key="2">
    <citation type="journal article" date="2014" name="J. Gen. Appl. Microbiol.">
        <title>The early diverging ascomycetous budding yeast Saitoella complicata has three histone deacetylases belonging to the Clr6, Hos2, and Rpd3 lineages.</title>
        <authorList>
            <person name="Nishida H."/>
            <person name="Matsumoto T."/>
            <person name="Kondo S."/>
            <person name="Hamamoto M."/>
            <person name="Yoshikawa H."/>
        </authorList>
    </citation>
    <scope>NUCLEOTIDE SEQUENCE [LARGE SCALE GENOMIC DNA]</scope>
    <source>
        <strain evidence="2 3">NRRL Y-17804</strain>
    </source>
</reference>
<dbReference type="AlphaFoldDB" id="A0A0E9NH31"/>
<evidence type="ECO:0000313" key="2">
    <source>
        <dbReference type="EMBL" id="GAO48976.1"/>
    </source>
</evidence>
<organism evidence="2 3">
    <name type="scientific">Saitoella complicata (strain BCRC 22490 / CBS 7301 / JCM 7358 / NBRC 10748 / NRRL Y-17804)</name>
    <dbReference type="NCBI Taxonomy" id="698492"/>
    <lineage>
        <taxon>Eukaryota</taxon>
        <taxon>Fungi</taxon>
        <taxon>Dikarya</taxon>
        <taxon>Ascomycota</taxon>
        <taxon>Taphrinomycotina</taxon>
        <taxon>Taphrinomycotina incertae sedis</taxon>
        <taxon>Saitoella</taxon>
    </lineage>
</organism>
<proteinExistence type="predicted"/>
<dbReference type="Proteomes" id="UP000033140">
    <property type="component" value="Unassembled WGS sequence"/>
</dbReference>
<comment type="caution">
    <text evidence="2">The sequence shown here is derived from an EMBL/GenBank/DDBJ whole genome shotgun (WGS) entry which is preliminary data.</text>
</comment>
<protein>
    <submittedName>
        <fullName evidence="2">Uncharacterized protein</fullName>
    </submittedName>
</protein>
<keyword evidence="3" id="KW-1185">Reference proteome</keyword>
<gene>
    <name evidence="2" type="ORF">G7K_3137-t1</name>
</gene>
<accession>A0A0E9NH31</accession>
<evidence type="ECO:0000256" key="1">
    <source>
        <dbReference type="SAM" id="MobiDB-lite"/>
    </source>
</evidence>
<sequence length="174" mass="18287">MEEVQVIVWVVRSIGLECDCGERTAKYRSQLKHSCGSRIDVISLPTAINLLLFVVRPPSTNLLLSSNNMPNPQSSSQGALDPGAKALHSAKEEDISGKEFRGAPMTTNTFTDTGVGGKVDIGLTRDEKPGAVTEGSLAAESLKSGGDFAGGEDVKVTDVDAAQEGGKMIHESNA</sequence>
<feature type="region of interest" description="Disordered" evidence="1">
    <location>
        <begin position="68"/>
        <end position="111"/>
    </location>
</feature>
<reference evidence="2 3" key="3">
    <citation type="journal article" date="2015" name="Genome Announc.">
        <title>Draft Genome Sequence of the Archiascomycetous Yeast Saitoella complicata.</title>
        <authorList>
            <person name="Yamauchi K."/>
            <person name="Kondo S."/>
            <person name="Hamamoto M."/>
            <person name="Takahashi Y."/>
            <person name="Ogura Y."/>
            <person name="Hayashi T."/>
            <person name="Nishida H."/>
        </authorList>
    </citation>
    <scope>NUCLEOTIDE SEQUENCE [LARGE SCALE GENOMIC DNA]</scope>
    <source>
        <strain evidence="2 3">NRRL Y-17804</strain>
    </source>
</reference>
<feature type="compositionally biased region" description="Basic and acidic residues" evidence="1">
    <location>
        <begin position="89"/>
        <end position="101"/>
    </location>
</feature>
<reference evidence="2 3" key="1">
    <citation type="journal article" date="2011" name="J. Gen. Appl. Microbiol.">
        <title>Draft genome sequencing of the enigmatic yeast Saitoella complicata.</title>
        <authorList>
            <person name="Nishida H."/>
            <person name="Hamamoto M."/>
            <person name="Sugiyama J."/>
        </authorList>
    </citation>
    <scope>NUCLEOTIDE SEQUENCE [LARGE SCALE GENOMIC DNA]</scope>
    <source>
        <strain evidence="2 3">NRRL Y-17804</strain>
    </source>
</reference>
<evidence type="ECO:0000313" key="3">
    <source>
        <dbReference type="Proteomes" id="UP000033140"/>
    </source>
</evidence>
<dbReference type="EMBL" id="BACD03000019">
    <property type="protein sequence ID" value="GAO48976.1"/>
    <property type="molecule type" value="Genomic_DNA"/>
</dbReference>